<gene>
    <name evidence="2" type="ORF">ACFPTN_02355</name>
</gene>
<evidence type="ECO:0000259" key="1">
    <source>
        <dbReference type="Pfam" id="PF05050"/>
    </source>
</evidence>
<dbReference type="Pfam" id="PF05050">
    <property type="entry name" value="Methyltransf_21"/>
    <property type="match status" value="1"/>
</dbReference>
<dbReference type="GO" id="GO:0008168">
    <property type="term" value="F:methyltransferase activity"/>
    <property type="evidence" value="ECO:0007669"/>
    <property type="project" value="UniProtKB-KW"/>
</dbReference>
<name>A0ABW1ALM8_9RHOO</name>
<dbReference type="InterPro" id="IPR006342">
    <property type="entry name" value="FkbM_mtfrase"/>
</dbReference>
<keyword evidence="2" id="KW-0808">Transferase</keyword>
<dbReference type="EMBL" id="JBHSOG010000007">
    <property type="protein sequence ID" value="MFC5768208.1"/>
    <property type="molecule type" value="Genomic_DNA"/>
</dbReference>
<dbReference type="InterPro" id="IPR029063">
    <property type="entry name" value="SAM-dependent_MTases_sf"/>
</dbReference>
<evidence type="ECO:0000313" key="3">
    <source>
        <dbReference type="Proteomes" id="UP001595974"/>
    </source>
</evidence>
<comment type="caution">
    <text evidence="2">The sequence shown here is derived from an EMBL/GenBank/DDBJ whole genome shotgun (WGS) entry which is preliminary data.</text>
</comment>
<dbReference type="PANTHER" id="PTHR36973:SF4">
    <property type="entry name" value="NODULATION PROTEIN"/>
    <property type="match status" value="1"/>
</dbReference>
<dbReference type="NCBIfam" id="TIGR01444">
    <property type="entry name" value="fkbM_fam"/>
    <property type="match status" value="1"/>
</dbReference>
<accession>A0ABW1ALM8</accession>
<evidence type="ECO:0000313" key="2">
    <source>
        <dbReference type="EMBL" id="MFC5768208.1"/>
    </source>
</evidence>
<dbReference type="Proteomes" id="UP001595974">
    <property type="component" value="Unassembled WGS sequence"/>
</dbReference>
<dbReference type="SUPFAM" id="SSF53335">
    <property type="entry name" value="S-adenosyl-L-methionine-dependent methyltransferases"/>
    <property type="match status" value="1"/>
</dbReference>
<proteinExistence type="predicted"/>
<dbReference type="PANTHER" id="PTHR36973">
    <property type="entry name" value="SLL1456 PROTEIN-RELATED"/>
    <property type="match status" value="1"/>
</dbReference>
<protein>
    <submittedName>
        <fullName evidence="2">FkbM family methyltransferase</fullName>
    </submittedName>
</protein>
<keyword evidence="2" id="KW-0489">Methyltransferase</keyword>
<organism evidence="2 3">
    <name type="scientific">Thauera sinica</name>
    <dbReference type="NCBI Taxonomy" id="2665146"/>
    <lineage>
        <taxon>Bacteria</taxon>
        <taxon>Pseudomonadati</taxon>
        <taxon>Pseudomonadota</taxon>
        <taxon>Betaproteobacteria</taxon>
        <taxon>Rhodocyclales</taxon>
        <taxon>Zoogloeaceae</taxon>
        <taxon>Thauera</taxon>
    </lineage>
</organism>
<keyword evidence="3" id="KW-1185">Reference proteome</keyword>
<feature type="domain" description="Methyltransferase FkbM" evidence="1">
    <location>
        <begin position="48"/>
        <end position="220"/>
    </location>
</feature>
<dbReference type="Gene3D" id="3.40.50.150">
    <property type="entry name" value="Vaccinia Virus protein VP39"/>
    <property type="match status" value="1"/>
</dbReference>
<dbReference type="InterPro" id="IPR053188">
    <property type="entry name" value="FkbM_Methyltransferase"/>
</dbReference>
<reference evidence="3" key="1">
    <citation type="journal article" date="2019" name="Int. J. Syst. Evol. Microbiol.">
        <title>The Global Catalogue of Microorganisms (GCM) 10K type strain sequencing project: providing services to taxonomists for standard genome sequencing and annotation.</title>
        <authorList>
            <consortium name="The Broad Institute Genomics Platform"/>
            <consortium name="The Broad Institute Genome Sequencing Center for Infectious Disease"/>
            <person name="Wu L."/>
            <person name="Ma J."/>
        </authorList>
    </citation>
    <scope>NUCLEOTIDE SEQUENCE [LARGE SCALE GENOMIC DNA]</scope>
    <source>
        <strain evidence="3">SHR3</strain>
    </source>
</reference>
<dbReference type="RefSeq" id="WP_096449139.1">
    <property type="nucleotide sequence ID" value="NZ_JBHSOG010000007.1"/>
</dbReference>
<sequence>MNALEKRLIDAADRFGLALMPKWRMVRLPMAEHLGSVFRKYGIDAVIDVGANVGQYGDFLRNEVGFEGWILSFEPHPTTFATLARHVEADERWLAFKMALGAAPGTATLHVAGHSTLNSLREPDFAATEMAALKRRIVQEEEVPVETFDRQVMPLLQQHGLHRPYLKMDTQGFDLEVLRGAGEGLGSLAGLQFEGSIVPLYRDMPSYAEMLEHLSPRGFSISGLFPVAHDAALQLLEFDCIMVSTNHARRILDAQ</sequence>
<dbReference type="GO" id="GO:0032259">
    <property type="term" value="P:methylation"/>
    <property type="evidence" value="ECO:0007669"/>
    <property type="project" value="UniProtKB-KW"/>
</dbReference>